<evidence type="ECO:0000313" key="1">
    <source>
        <dbReference type="EMBL" id="KAI9921313.1"/>
    </source>
</evidence>
<evidence type="ECO:0000313" key="2">
    <source>
        <dbReference type="Proteomes" id="UP001163321"/>
    </source>
</evidence>
<dbReference type="EMBL" id="CM047580">
    <property type="protein sequence ID" value="KAI9921313.1"/>
    <property type="molecule type" value="Genomic_DNA"/>
</dbReference>
<protein>
    <submittedName>
        <fullName evidence="1">Uncharacterized protein</fullName>
    </submittedName>
</protein>
<gene>
    <name evidence="1" type="ORF">PsorP6_000814</name>
</gene>
<organism evidence="1 2">
    <name type="scientific">Peronosclerospora sorghi</name>
    <dbReference type="NCBI Taxonomy" id="230839"/>
    <lineage>
        <taxon>Eukaryota</taxon>
        <taxon>Sar</taxon>
        <taxon>Stramenopiles</taxon>
        <taxon>Oomycota</taxon>
        <taxon>Peronosporomycetes</taxon>
        <taxon>Peronosporales</taxon>
        <taxon>Peronosporaceae</taxon>
        <taxon>Peronosclerospora</taxon>
    </lineage>
</organism>
<dbReference type="Proteomes" id="UP001163321">
    <property type="component" value="Chromosome 1"/>
</dbReference>
<accession>A0ACC0WT90</accession>
<reference evidence="1 2" key="1">
    <citation type="journal article" date="2022" name="bioRxiv">
        <title>The genome of the oomycete Peronosclerospora sorghi, a cosmopolitan pathogen of maize and sorghum, is inflated with dispersed pseudogenes.</title>
        <authorList>
            <person name="Fletcher K."/>
            <person name="Martin F."/>
            <person name="Isakeit T."/>
            <person name="Cavanaugh K."/>
            <person name="Magill C."/>
            <person name="Michelmore R."/>
        </authorList>
    </citation>
    <scope>NUCLEOTIDE SEQUENCE [LARGE SCALE GENOMIC DNA]</scope>
    <source>
        <strain evidence="1">P6</strain>
    </source>
</reference>
<comment type="caution">
    <text evidence="1">The sequence shown here is derived from an EMBL/GenBank/DDBJ whole genome shotgun (WGS) entry which is preliminary data.</text>
</comment>
<keyword evidence="2" id="KW-1185">Reference proteome</keyword>
<sequence length="71" mass="8040">MPIWFPPLSIHVCPARTLALLGSRPFPVWNSLRFTETVLPSYISAENVLAAVNMKRAIDSSSRKQRQTDKE</sequence>
<proteinExistence type="predicted"/>
<name>A0ACC0WT90_9STRA</name>